<dbReference type="Proteomes" id="UP000009168">
    <property type="component" value="Unassembled WGS sequence"/>
</dbReference>
<accession>Q22RA0</accession>
<dbReference type="GeneID" id="7828715"/>
<evidence type="ECO:0000313" key="2">
    <source>
        <dbReference type="Proteomes" id="UP000009168"/>
    </source>
</evidence>
<dbReference type="InParanoid" id="Q22RA0"/>
<gene>
    <name evidence="1" type="ORF">TTHERM_00022820</name>
</gene>
<organism evidence="1 2">
    <name type="scientific">Tetrahymena thermophila (strain SB210)</name>
    <dbReference type="NCBI Taxonomy" id="312017"/>
    <lineage>
        <taxon>Eukaryota</taxon>
        <taxon>Sar</taxon>
        <taxon>Alveolata</taxon>
        <taxon>Ciliophora</taxon>
        <taxon>Intramacronucleata</taxon>
        <taxon>Oligohymenophorea</taxon>
        <taxon>Hymenostomatida</taxon>
        <taxon>Tetrahymenina</taxon>
        <taxon>Tetrahymenidae</taxon>
        <taxon>Tetrahymena</taxon>
    </lineage>
</organism>
<reference evidence="2" key="1">
    <citation type="journal article" date="2006" name="PLoS Biol.">
        <title>Macronuclear genome sequence of the ciliate Tetrahymena thermophila, a model eukaryote.</title>
        <authorList>
            <person name="Eisen J.A."/>
            <person name="Coyne R.S."/>
            <person name="Wu M."/>
            <person name="Wu D."/>
            <person name="Thiagarajan M."/>
            <person name="Wortman J.R."/>
            <person name="Badger J.H."/>
            <person name="Ren Q."/>
            <person name="Amedeo P."/>
            <person name="Jones K.M."/>
            <person name="Tallon L.J."/>
            <person name="Delcher A.L."/>
            <person name="Salzberg S.L."/>
            <person name="Silva J.C."/>
            <person name="Haas B.J."/>
            <person name="Majoros W.H."/>
            <person name="Farzad M."/>
            <person name="Carlton J.M."/>
            <person name="Smith R.K. Jr."/>
            <person name="Garg J."/>
            <person name="Pearlman R.E."/>
            <person name="Karrer K.M."/>
            <person name="Sun L."/>
            <person name="Manning G."/>
            <person name="Elde N.C."/>
            <person name="Turkewitz A.P."/>
            <person name="Asai D.J."/>
            <person name="Wilkes D.E."/>
            <person name="Wang Y."/>
            <person name="Cai H."/>
            <person name="Collins K."/>
            <person name="Stewart B.A."/>
            <person name="Lee S.R."/>
            <person name="Wilamowska K."/>
            <person name="Weinberg Z."/>
            <person name="Ruzzo W.L."/>
            <person name="Wloga D."/>
            <person name="Gaertig J."/>
            <person name="Frankel J."/>
            <person name="Tsao C.-C."/>
            <person name="Gorovsky M.A."/>
            <person name="Keeling P.J."/>
            <person name="Waller R.F."/>
            <person name="Patron N.J."/>
            <person name="Cherry J.M."/>
            <person name="Stover N.A."/>
            <person name="Krieger C.J."/>
            <person name="del Toro C."/>
            <person name="Ryder H.F."/>
            <person name="Williamson S.C."/>
            <person name="Barbeau R.A."/>
            <person name="Hamilton E.P."/>
            <person name="Orias E."/>
        </authorList>
    </citation>
    <scope>NUCLEOTIDE SEQUENCE [LARGE SCALE GENOMIC DNA]</scope>
    <source>
        <strain evidence="2">SB210</strain>
    </source>
</reference>
<dbReference type="AlphaFoldDB" id="Q22RA0"/>
<dbReference type="HOGENOM" id="CLU_278567_0_0_1"/>
<evidence type="ECO:0000313" key="1">
    <source>
        <dbReference type="EMBL" id="EAR88222.2"/>
    </source>
</evidence>
<dbReference type="RefSeq" id="XP_001008467.2">
    <property type="nucleotide sequence ID" value="XM_001008467.2"/>
</dbReference>
<sequence>MITQKGIQVFSEALKTLVCLKKFNFYNQGKYSMIEGFSFILDSLSYMKDLIDLRIVFSFETIIFPVDAQIMVKSFKNLNQLKYLELKGFNLFQLQQNDEIADILANKILLETLIIFFHRIPEDNLIYNKISQNLQFLSNLKDLQLQVSDVSSRQIDLGFDFFSNSLIKLNNLECLNLQIQSGNQVDLLQFSALGDALKTLIKLKQLDLFLGDSNRNALEKLTKLQNLNIEIETKAISYKHQYVHSSELEKATNSTRCWQFF</sequence>
<evidence type="ECO:0008006" key="3">
    <source>
        <dbReference type="Google" id="ProtNLM"/>
    </source>
</evidence>
<dbReference type="SUPFAM" id="SSF52047">
    <property type="entry name" value="RNI-like"/>
    <property type="match status" value="1"/>
</dbReference>
<dbReference type="EMBL" id="GG662845">
    <property type="protein sequence ID" value="EAR88222.2"/>
    <property type="molecule type" value="Genomic_DNA"/>
</dbReference>
<dbReference type="KEGG" id="tet:TTHERM_00022820"/>
<proteinExistence type="predicted"/>
<dbReference type="Gene3D" id="3.80.10.10">
    <property type="entry name" value="Ribonuclease Inhibitor"/>
    <property type="match status" value="1"/>
</dbReference>
<keyword evidence="2" id="KW-1185">Reference proteome</keyword>
<protein>
    <recommendedName>
        <fullName evidence="3">Kinase domain protein</fullName>
    </recommendedName>
</protein>
<name>Q22RA0_TETTS</name>
<dbReference type="InterPro" id="IPR032675">
    <property type="entry name" value="LRR_dom_sf"/>
</dbReference>